<dbReference type="EMBL" id="SCEB01215130">
    <property type="protein sequence ID" value="RXM31118.1"/>
    <property type="molecule type" value="Genomic_DNA"/>
</dbReference>
<proteinExistence type="predicted"/>
<organism evidence="1 2">
    <name type="scientific">Acipenser ruthenus</name>
    <name type="common">Sterlet sturgeon</name>
    <dbReference type="NCBI Taxonomy" id="7906"/>
    <lineage>
        <taxon>Eukaryota</taxon>
        <taxon>Metazoa</taxon>
        <taxon>Chordata</taxon>
        <taxon>Craniata</taxon>
        <taxon>Vertebrata</taxon>
        <taxon>Euteleostomi</taxon>
        <taxon>Actinopterygii</taxon>
        <taxon>Chondrostei</taxon>
        <taxon>Acipenseriformes</taxon>
        <taxon>Acipenseridae</taxon>
        <taxon>Acipenser</taxon>
    </lineage>
</organism>
<sequence length="114" mass="12472">MLLLHQVCLTSPRVLEEVVNRAVAIEAVLQDETPLPRQPLHQPTVRQVTVRVEGVPCTALVATGSRGRSSLSQRLALMQGRGTMVIQVGIWTGNHPLWVAAVQEHCILNQPARA</sequence>
<name>A0A444U7I8_ACIRT</name>
<comment type="caution">
    <text evidence="1">The sequence shown here is derived from an EMBL/GenBank/DDBJ whole genome shotgun (WGS) entry which is preliminary data.</text>
</comment>
<gene>
    <name evidence="1" type="ORF">EOD39_7259</name>
</gene>
<protein>
    <submittedName>
        <fullName evidence="1">Uncharacterized protein</fullName>
    </submittedName>
</protein>
<dbReference type="Proteomes" id="UP000289886">
    <property type="component" value="Unassembled WGS sequence"/>
</dbReference>
<dbReference type="AlphaFoldDB" id="A0A444U7I8"/>
<accession>A0A444U7I8</accession>
<reference evidence="1 2" key="1">
    <citation type="submission" date="2019-01" db="EMBL/GenBank/DDBJ databases">
        <title>Draft Genome and Complete Hox-Cluster Characterization of the Sterlet Sturgeon (Acipenser ruthenus).</title>
        <authorList>
            <person name="Wei Q."/>
        </authorList>
    </citation>
    <scope>NUCLEOTIDE SEQUENCE [LARGE SCALE GENOMIC DNA]</scope>
    <source>
        <strain evidence="1">WHYD16114868_AA</strain>
        <tissue evidence="1">Blood</tissue>
    </source>
</reference>
<evidence type="ECO:0000313" key="1">
    <source>
        <dbReference type="EMBL" id="RXM31118.1"/>
    </source>
</evidence>
<keyword evidence="2" id="KW-1185">Reference proteome</keyword>
<evidence type="ECO:0000313" key="2">
    <source>
        <dbReference type="Proteomes" id="UP000289886"/>
    </source>
</evidence>